<evidence type="ECO:0000313" key="1">
    <source>
        <dbReference type="EMBL" id="KAI9902101.1"/>
    </source>
</evidence>
<evidence type="ECO:0000313" key="2">
    <source>
        <dbReference type="Proteomes" id="UP001163324"/>
    </source>
</evidence>
<comment type="caution">
    <text evidence="1">The sequence shown here is derived from an EMBL/GenBank/DDBJ whole genome shotgun (WGS) entry which is preliminary data.</text>
</comment>
<reference evidence="1" key="1">
    <citation type="submission" date="2022-10" db="EMBL/GenBank/DDBJ databases">
        <title>Complete Genome of Trichothecium roseum strain YXFP-22015, a Plant Pathogen Isolated from Citrus.</title>
        <authorList>
            <person name="Wang Y."/>
            <person name="Zhu L."/>
        </authorList>
    </citation>
    <scope>NUCLEOTIDE SEQUENCE</scope>
    <source>
        <strain evidence="1">YXFP-22015</strain>
    </source>
</reference>
<sequence length="507" mass="53254">MNFRDAGALLLVAAGVVRGFDYKRYDGVHRVEKKAHITELAILPRAGGNYVCETGSRLCPASMDGGCCPDDYDCAKESCYATTNRPSTCLGTVGRYACPSEVGGGCCPVGYICGKGDLCAAPTDATDTQICPTGKYLCPPAKSGGCCPNGMACGTNQCYSTIAETTVTTDMVITTTREGDVVTVTTEVVTVQTAKVTTDAPEETSVEDGAEDDAIYKYYPSSVKKTSPRSGDSDGDEEDGGLSHGALGGIIAGAVAFLIIVIVGAFIIIRHLNKVVAAVGRNSKQSSASSRPPQREFKPTDSEVDELSVDPLMMSPRYKKTPSVGISDNVSSTDMTPSSFAGAYQPVSTAGSRHTSMDTSNTTGYFDNMPTTAAAARFSAQSGSSAGYRISVDSQRAHPHQRQYSNASEVSSDGGEPYNPAVPYNSAMMAAELEAKPVMPELPGNLTALSSPRMGGMARPPNTHQRIRSGTGELSELGVVAEEIHGYYGPTDRVTGHAREDSGEGRH</sequence>
<organism evidence="1 2">
    <name type="scientific">Trichothecium roseum</name>
    <dbReference type="NCBI Taxonomy" id="47278"/>
    <lineage>
        <taxon>Eukaryota</taxon>
        <taxon>Fungi</taxon>
        <taxon>Dikarya</taxon>
        <taxon>Ascomycota</taxon>
        <taxon>Pezizomycotina</taxon>
        <taxon>Sordariomycetes</taxon>
        <taxon>Hypocreomycetidae</taxon>
        <taxon>Hypocreales</taxon>
        <taxon>Hypocreales incertae sedis</taxon>
        <taxon>Trichothecium</taxon>
    </lineage>
</organism>
<accession>A0ACC0V6S4</accession>
<dbReference type="Proteomes" id="UP001163324">
    <property type="component" value="Chromosome 3"/>
</dbReference>
<proteinExistence type="predicted"/>
<name>A0ACC0V6S4_9HYPO</name>
<gene>
    <name evidence="1" type="ORF">N3K66_003918</name>
</gene>
<keyword evidence="2" id="KW-1185">Reference proteome</keyword>
<protein>
    <submittedName>
        <fullName evidence="1">Uncharacterized protein</fullName>
    </submittedName>
</protein>
<dbReference type="EMBL" id="CM047942">
    <property type="protein sequence ID" value="KAI9902101.1"/>
    <property type="molecule type" value="Genomic_DNA"/>
</dbReference>